<gene>
    <name evidence="4" type="ORF">AB1Y20_019882</name>
</gene>
<organism evidence="4 5">
    <name type="scientific">Prymnesium parvum</name>
    <name type="common">Toxic golden alga</name>
    <dbReference type="NCBI Taxonomy" id="97485"/>
    <lineage>
        <taxon>Eukaryota</taxon>
        <taxon>Haptista</taxon>
        <taxon>Haptophyta</taxon>
        <taxon>Prymnesiophyceae</taxon>
        <taxon>Prymnesiales</taxon>
        <taxon>Prymnesiaceae</taxon>
        <taxon>Prymnesium</taxon>
    </lineage>
</organism>
<dbReference type="AlphaFoldDB" id="A0AB34JS84"/>
<name>A0AB34JS84_PRYPA</name>
<dbReference type="CDD" id="cd00051">
    <property type="entry name" value="EFh"/>
    <property type="match status" value="1"/>
</dbReference>
<dbReference type="SUPFAM" id="SSF47473">
    <property type="entry name" value="EF-hand"/>
    <property type="match status" value="1"/>
</dbReference>
<keyword evidence="1" id="KW-0106">Calcium</keyword>
<evidence type="ECO:0000259" key="3">
    <source>
        <dbReference type="PROSITE" id="PS50222"/>
    </source>
</evidence>
<dbReference type="Pfam" id="PF13499">
    <property type="entry name" value="EF-hand_7"/>
    <property type="match status" value="1"/>
</dbReference>
<evidence type="ECO:0000256" key="2">
    <source>
        <dbReference type="SAM" id="MobiDB-lite"/>
    </source>
</evidence>
<keyword evidence="5" id="KW-1185">Reference proteome</keyword>
<dbReference type="Gene3D" id="1.10.238.10">
    <property type="entry name" value="EF-hand"/>
    <property type="match status" value="1"/>
</dbReference>
<reference evidence="4 5" key="1">
    <citation type="journal article" date="2024" name="Science">
        <title>Giant polyketide synthase enzymes in the biosynthesis of giant marine polyether toxins.</title>
        <authorList>
            <person name="Fallon T.R."/>
            <person name="Shende V.V."/>
            <person name="Wierzbicki I.H."/>
            <person name="Pendleton A.L."/>
            <person name="Watervoot N.F."/>
            <person name="Auber R.P."/>
            <person name="Gonzalez D.J."/>
            <person name="Wisecaver J.H."/>
            <person name="Moore B.S."/>
        </authorList>
    </citation>
    <scope>NUCLEOTIDE SEQUENCE [LARGE SCALE GENOMIC DNA]</scope>
    <source>
        <strain evidence="4 5">12B1</strain>
    </source>
</reference>
<dbReference type="GO" id="GO:0005509">
    <property type="term" value="F:calcium ion binding"/>
    <property type="evidence" value="ECO:0007669"/>
    <property type="project" value="InterPro"/>
</dbReference>
<feature type="region of interest" description="Disordered" evidence="2">
    <location>
        <begin position="1"/>
        <end position="20"/>
    </location>
</feature>
<sequence>MARAGHVHFTQWEEEEGSPRVPHRMNVAPTDVQLRRVTERLAARLRESAGRVLDYFRQMDMNEDGRITLEEFASVLSKLRLCNAPEEARCLFEKYDTDGNQWISFQELHHQLKHRKEVLGPYSKNRRQRMLPSTRGRDPAQVAVASVANDRITRGSAGISNHSTGYYETVRCEEPVQQKAWTPSWLLPCTNGYEDQQLRFRRPEFEFRNPPAPKTSDEDWFRRGMEMPVPKRMELPLLFPTDSARQTPRSGASAACCSSGRAAESMMRHEPQTTFRAQHKMVQPEGKSGMSQPSTCGPQLHTTWVRQSKLPRAAPRTPAQTLEAISQFELLNKDRMLNASQPPTWLTTCNR</sequence>
<dbReference type="InterPro" id="IPR002048">
    <property type="entry name" value="EF_hand_dom"/>
</dbReference>
<accession>A0AB34JS84</accession>
<proteinExistence type="predicted"/>
<evidence type="ECO:0000313" key="5">
    <source>
        <dbReference type="Proteomes" id="UP001515480"/>
    </source>
</evidence>
<evidence type="ECO:0000313" key="4">
    <source>
        <dbReference type="EMBL" id="KAL1525006.1"/>
    </source>
</evidence>
<dbReference type="InterPro" id="IPR011992">
    <property type="entry name" value="EF-hand-dom_pair"/>
</dbReference>
<dbReference type="SMART" id="SM00054">
    <property type="entry name" value="EFh"/>
    <property type="match status" value="2"/>
</dbReference>
<dbReference type="InterPro" id="IPR018247">
    <property type="entry name" value="EF_Hand_1_Ca_BS"/>
</dbReference>
<dbReference type="PROSITE" id="PS00018">
    <property type="entry name" value="EF_HAND_1"/>
    <property type="match status" value="2"/>
</dbReference>
<protein>
    <recommendedName>
        <fullName evidence="3">EF-hand domain-containing protein</fullName>
    </recommendedName>
</protein>
<evidence type="ECO:0000256" key="1">
    <source>
        <dbReference type="ARBA" id="ARBA00022837"/>
    </source>
</evidence>
<dbReference type="Proteomes" id="UP001515480">
    <property type="component" value="Unassembled WGS sequence"/>
</dbReference>
<dbReference type="EMBL" id="JBGBPQ010000004">
    <property type="protein sequence ID" value="KAL1525006.1"/>
    <property type="molecule type" value="Genomic_DNA"/>
</dbReference>
<comment type="caution">
    <text evidence="4">The sequence shown here is derived from an EMBL/GenBank/DDBJ whole genome shotgun (WGS) entry which is preliminary data.</text>
</comment>
<feature type="domain" description="EF-hand" evidence="3">
    <location>
        <begin position="47"/>
        <end position="82"/>
    </location>
</feature>
<dbReference type="PROSITE" id="PS50222">
    <property type="entry name" value="EF_HAND_2"/>
    <property type="match status" value="2"/>
</dbReference>
<feature type="domain" description="EF-hand" evidence="3">
    <location>
        <begin position="83"/>
        <end position="118"/>
    </location>
</feature>